<dbReference type="GO" id="GO:0005524">
    <property type="term" value="F:ATP binding"/>
    <property type="evidence" value="ECO:0007669"/>
    <property type="project" value="UniProtKB-KW"/>
</dbReference>
<dbReference type="AlphaFoldDB" id="A0A9D0ZSJ4"/>
<organism evidence="2 3">
    <name type="scientific">Candidatus Coprosoma intestinipullorum</name>
    <dbReference type="NCBI Taxonomy" id="2840752"/>
    <lineage>
        <taxon>Bacteria</taxon>
        <taxon>Bacillati</taxon>
        <taxon>Bacillota</taxon>
        <taxon>Bacillota incertae sedis</taxon>
        <taxon>Candidatus Coprosoma</taxon>
    </lineage>
</organism>
<feature type="domain" description="ATPase AAA-type core" evidence="1">
    <location>
        <begin position="251"/>
        <end position="378"/>
    </location>
</feature>
<dbReference type="SUPFAM" id="SSF52540">
    <property type="entry name" value="P-loop containing nucleoside triphosphate hydrolases"/>
    <property type="match status" value="1"/>
</dbReference>
<accession>A0A9D0ZSJ4</accession>
<comment type="caution">
    <text evidence="2">The sequence shown here is derived from an EMBL/GenBank/DDBJ whole genome shotgun (WGS) entry which is preliminary data.</text>
</comment>
<dbReference type="PANTHER" id="PTHR40396:SF1">
    <property type="entry name" value="ATPASE AAA-TYPE CORE DOMAIN-CONTAINING PROTEIN"/>
    <property type="match status" value="1"/>
</dbReference>
<reference evidence="2" key="1">
    <citation type="submission" date="2020-10" db="EMBL/GenBank/DDBJ databases">
        <authorList>
            <person name="Gilroy R."/>
        </authorList>
    </citation>
    <scope>NUCLEOTIDE SEQUENCE</scope>
    <source>
        <strain evidence="2">CHK147-3167</strain>
    </source>
</reference>
<dbReference type="InterPro" id="IPR003959">
    <property type="entry name" value="ATPase_AAA_core"/>
</dbReference>
<keyword evidence="2" id="KW-0547">Nucleotide-binding</keyword>
<dbReference type="InterPro" id="IPR014555">
    <property type="entry name" value="RecF-like"/>
</dbReference>
<evidence type="ECO:0000313" key="2">
    <source>
        <dbReference type="EMBL" id="HIQ91327.1"/>
    </source>
</evidence>
<dbReference type="PIRSF" id="PIRSF029347">
    <property type="entry name" value="RecF"/>
    <property type="match status" value="1"/>
</dbReference>
<dbReference type="Proteomes" id="UP000886786">
    <property type="component" value="Unassembled WGS sequence"/>
</dbReference>
<dbReference type="GO" id="GO:0016887">
    <property type="term" value="F:ATP hydrolysis activity"/>
    <property type="evidence" value="ECO:0007669"/>
    <property type="project" value="InterPro"/>
</dbReference>
<dbReference type="Pfam" id="PF13304">
    <property type="entry name" value="AAA_21"/>
    <property type="match status" value="2"/>
</dbReference>
<dbReference type="PANTHER" id="PTHR40396">
    <property type="entry name" value="ATPASE-LIKE PROTEIN"/>
    <property type="match status" value="1"/>
</dbReference>
<feature type="domain" description="ATPase AAA-type core" evidence="1">
    <location>
        <begin position="45"/>
        <end position="141"/>
    </location>
</feature>
<proteinExistence type="predicted"/>
<evidence type="ECO:0000259" key="1">
    <source>
        <dbReference type="Pfam" id="PF13304"/>
    </source>
</evidence>
<sequence length="438" mass="51451">MLMGFKFKNFKSFEDLQYFSMIAGKVRNNENHITEINGKKILKFSGMYGANGSGKSNFILALSLFQDIASKGVSTLINNLYYRGANSNKDDNSYFEYELCLNEKFYSYGFEINIPKRQIVSEWLIDMTKKNPKVIFERDINKEYYYPDNLNKKYSNFENCLSEMRANTNDLFLKEMNRRLMMSKNNDEYYLDIKSVYKFLMYDTTIIRPSTHKLFGMDYIKNKDKIIDILNKLDINIVDIIEEKSSLDMIYAKMSNLDFSNFMDELNNLLSKFNNLKCTLRIENDLYTIKREKDEYKVSSLKFKHANSNDSFGAYEESDGTIRILELIDILLTNHKLFLIDELDSSLHPVLVDGLLKIFLSSKKTNQLIITTHESKTLDFDLVRRDEIWFSEKNKKGASRIYSLEEYKDVARFDKKIDKAYLEGRFGAVAQIDTNYED</sequence>
<keyword evidence="2" id="KW-0067">ATP-binding</keyword>
<evidence type="ECO:0000313" key="3">
    <source>
        <dbReference type="Proteomes" id="UP000886786"/>
    </source>
</evidence>
<protein>
    <submittedName>
        <fullName evidence="2">ATP-binding protein</fullName>
    </submittedName>
</protein>
<dbReference type="EMBL" id="DVFV01000118">
    <property type="protein sequence ID" value="HIQ91327.1"/>
    <property type="molecule type" value="Genomic_DNA"/>
</dbReference>
<dbReference type="InterPro" id="IPR027417">
    <property type="entry name" value="P-loop_NTPase"/>
</dbReference>
<dbReference type="Gene3D" id="3.40.50.300">
    <property type="entry name" value="P-loop containing nucleotide triphosphate hydrolases"/>
    <property type="match status" value="1"/>
</dbReference>
<reference evidence="2" key="2">
    <citation type="journal article" date="2021" name="PeerJ">
        <title>Extensive microbial diversity within the chicken gut microbiome revealed by metagenomics and culture.</title>
        <authorList>
            <person name="Gilroy R."/>
            <person name="Ravi A."/>
            <person name="Getino M."/>
            <person name="Pursley I."/>
            <person name="Horton D.L."/>
            <person name="Alikhan N.F."/>
            <person name="Baker D."/>
            <person name="Gharbi K."/>
            <person name="Hall N."/>
            <person name="Watson M."/>
            <person name="Adriaenssens E.M."/>
            <person name="Foster-Nyarko E."/>
            <person name="Jarju S."/>
            <person name="Secka A."/>
            <person name="Antonio M."/>
            <person name="Oren A."/>
            <person name="Chaudhuri R.R."/>
            <person name="La Ragione R."/>
            <person name="Hildebrand F."/>
            <person name="Pallen M.J."/>
        </authorList>
    </citation>
    <scope>NUCLEOTIDE SEQUENCE</scope>
    <source>
        <strain evidence="2">CHK147-3167</strain>
    </source>
</reference>
<name>A0A9D0ZSJ4_9FIRM</name>
<gene>
    <name evidence="2" type="ORF">IAB27_06885</name>
</gene>